<evidence type="ECO:0000256" key="6">
    <source>
        <dbReference type="ARBA" id="ARBA00022989"/>
    </source>
</evidence>
<evidence type="ECO:0000256" key="8">
    <source>
        <dbReference type="SAM" id="Phobius"/>
    </source>
</evidence>
<evidence type="ECO:0000256" key="1">
    <source>
        <dbReference type="ARBA" id="ARBA00004651"/>
    </source>
</evidence>
<evidence type="ECO:0000313" key="11">
    <source>
        <dbReference type="Proteomes" id="UP000034246"/>
    </source>
</evidence>
<keyword evidence="5 8" id="KW-0812">Transmembrane</keyword>
<dbReference type="GO" id="GO:0009103">
    <property type="term" value="P:lipopolysaccharide biosynthetic process"/>
    <property type="evidence" value="ECO:0007669"/>
    <property type="project" value="UniProtKB-ARBA"/>
</dbReference>
<dbReference type="Pfam" id="PF13231">
    <property type="entry name" value="PMT_2"/>
    <property type="match status" value="1"/>
</dbReference>
<sequence>MKKTLLVIVILLAAFLRLYKLGSYPALNADEAAIGYNAYSLLQTGKDEHGNAWPIHFQSFNDYKPGLYFYLVMPFVKILGLNEWSVRLPNAIVGIATVYLIYIFVVELFKKESTGNGEQFNEPLLALISAFMLAVSPWHLHFSRGGWEANVATFLMLLGTYLLVRALKDSGYRFFFLSVTSFVLALYTYHSARIVSPLLLTGILLTFYKQTKLHLKPVFVSFVLGIVLIVPLVRDFAKGEVISRASGVGLFADVGPIEKTNEQRMEHLGTFSVILHNKVTNYGLAFLKNWGSHYHGLFLFISGDVIQRNAVPETGQMYLYEIITVLAGLYFVIKTYKQRPKVYNLILGWLFVAPIPAALTFQSPHALRAENMAVPLTIVSALGVYFLIGRIMYSRRVLKRAFIIIAILFVSWNIARYLHMYYAHMSKEYPFSSQYGVKELVEYLSKQKRDFKNIVVTNKYDQPYILFLFYTKYLPSEFQKQHVLTLRDKYGFSTVSDYSNYIFKTIDWDKDKLLYPDSLIIGADEEIPDGTNVVEKIYGSNGYLYFKVVAN</sequence>
<dbReference type="InterPro" id="IPR038731">
    <property type="entry name" value="RgtA/B/C-like"/>
</dbReference>
<keyword evidence="3" id="KW-0328">Glycosyltransferase</keyword>
<feature type="transmembrane region" description="Helical" evidence="8">
    <location>
        <begin position="317"/>
        <end position="333"/>
    </location>
</feature>
<keyword evidence="2" id="KW-1003">Cell membrane</keyword>
<name>A0A0G0RCN4_9BACT</name>
<dbReference type="STRING" id="1618550.UT39_C0007G0032"/>
<dbReference type="Proteomes" id="UP000034246">
    <property type="component" value="Unassembled WGS sequence"/>
</dbReference>
<accession>A0A0G0RCN4</accession>
<keyword evidence="7 8" id="KW-0472">Membrane</keyword>
<reference evidence="10 11" key="1">
    <citation type="journal article" date="2015" name="Nature">
        <title>rRNA introns, odd ribosomes, and small enigmatic genomes across a large radiation of phyla.</title>
        <authorList>
            <person name="Brown C.T."/>
            <person name="Hug L.A."/>
            <person name="Thomas B.C."/>
            <person name="Sharon I."/>
            <person name="Castelle C.J."/>
            <person name="Singh A."/>
            <person name="Wilkins M.J."/>
            <person name="Williams K.H."/>
            <person name="Banfield J.F."/>
        </authorList>
    </citation>
    <scope>NUCLEOTIDE SEQUENCE [LARGE SCALE GENOMIC DNA]</scope>
</reference>
<feature type="domain" description="Glycosyltransferase RgtA/B/C/D-like" evidence="9">
    <location>
        <begin position="64"/>
        <end position="232"/>
    </location>
</feature>
<gene>
    <name evidence="10" type="ORF">UT39_C0007G0032</name>
</gene>
<comment type="caution">
    <text evidence="10">The sequence shown here is derived from an EMBL/GenBank/DDBJ whole genome shotgun (WGS) entry which is preliminary data.</text>
</comment>
<feature type="transmembrane region" description="Helical" evidence="8">
    <location>
        <begin position="372"/>
        <end position="389"/>
    </location>
</feature>
<feature type="transmembrane region" description="Helical" evidence="8">
    <location>
        <begin position="401"/>
        <end position="422"/>
    </location>
</feature>
<dbReference type="PANTHER" id="PTHR33908">
    <property type="entry name" value="MANNOSYLTRANSFERASE YKCB-RELATED"/>
    <property type="match status" value="1"/>
</dbReference>
<dbReference type="PANTHER" id="PTHR33908:SF11">
    <property type="entry name" value="MEMBRANE PROTEIN"/>
    <property type="match status" value="1"/>
</dbReference>
<protein>
    <recommendedName>
        <fullName evidence="9">Glycosyltransferase RgtA/B/C/D-like domain-containing protein</fullName>
    </recommendedName>
</protein>
<keyword evidence="6 8" id="KW-1133">Transmembrane helix</keyword>
<feature type="transmembrane region" description="Helical" evidence="8">
    <location>
        <begin position="91"/>
        <end position="109"/>
    </location>
</feature>
<dbReference type="GO" id="GO:0016763">
    <property type="term" value="F:pentosyltransferase activity"/>
    <property type="evidence" value="ECO:0007669"/>
    <property type="project" value="TreeGrafter"/>
</dbReference>
<comment type="subcellular location">
    <subcellularLocation>
        <location evidence="1">Cell membrane</location>
        <topology evidence="1">Multi-pass membrane protein</topology>
    </subcellularLocation>
</comment>
<keyword evidence="4" id="KW-0808">Transferase</keyword>
<evidence type="ECO:0000256" key="2">
    <source>
        <dbReference type="ARBA" id="ARBA00022475"/>
    </source>
</evidence>
<evidence type="ECO:0000256" key="5">
    <source>
        <dbReference type="ARBA" id="ARBA00022692"/>
    </source>
</evidence>
<dbReference type="GO" id="GO:0005886">
    <property type="term" value="C:plasma membrane"/>
    <property type="evidence" value="ECO:0007669"/>
    <property type="project" value="UniProtKB-SubCell"/>
</dbReference>
<feature type="transmembrane region" description="Helical" evidence="8">
    <location>
        <begin position="146"/>
        <end position="164"/>
    </location>
</feature>
<evidence type="ECO:0000259" key="9">
    <source>
        <dbReference type="Pfam" id="PF13231"/>
    </source>
</evidence>
<evidence type="ECO:0000256" key="4">
    <source>
        <dbReference type="ARBA" id="ARBA00022679"/>
    </source>
</evidence>
<feature type="transmembrane region" description="Helical" evidence="8">
    <location>
        <begin position="218"/>
        <end position="237"/>
    </location>
</feature>
<organism evidence="10 11">
    <name type="scientific">Candidatus Woesebacteria bacterium GW2011_GWA1_39_21</name>
    <dbReference type="NCBI Taxonomy" id="1618550"/>
    <lineage>
        <taxon>Bacteria</taxon>
        <taxon>Candidatus Woeseibacteriota</taxon>
    </lineage>
</organism>
<dbReference type="InterPro" id="IPR050297">
    <property type="entry name" value="LipidA_mod_glycosyltrf_83"/>
</dbReference>
<dbReference type="EMBL" id="LBWP01000007">
    <property type="protein sequence ID" value="KKR11467.1"/>
    <property type="molecule type" value="Genomic_DNA"/>
</dbReference>
<feature type="transmembrane region" description="Helical" evidence="8">
    <location>
        <begin position="342"/>
        <end position="360"/>
    </location>
</feature>
<dbReference type="AlphaFoldDB" id="A0A0G0RCN4"/>
<evidence type="ECO:0000313" key="10">
    <source>
        <dbReference type="EMBL" id="KKR11467.1"/>
    </source>
</evidence>
<feature type="transmembrane region" description="Helical" evidence="8">
    <location>
        <begin position="194"/>
        <end position="211"/>
    </location>
</feature>
<evidence type="ECO:0000256" key="3">
    <source>
        <dbReference type="ARBA" id="ARBA00022676"/>
    </source>
</evidence>
<evidence type="ECO:0000256" key="7">
    <source>
        <dbReference type="ARBA" id="ARBA00023136"/>
    </source>
</evidence>
<proteinExistence type="predicted"/>
<feature type="transmembrane region" description="Helical" evidence="8">
    <location>
        <begin position="121"/>
        <end position="140"/>
    </location>
</feature>